<name>A0A0N9R1H1_9VIRU</name>
<feature type="transmembrane region" description="Helical" evidence="1">
    <location>
        <begin position="59"/>
        <end position="77"/>
    </location>
</feature>
<dbReference type="Proteomes" id="UP000203826">
    <property type="component" value="Segment"/>
</dbReference>
<keyword evidence="3" id="KW-1185">Reference proteome</keyword>
<reference evidence="2 3" key="1">
    <citation type="journal article" date="2015" name="Genome Announc.">
        <title>The 474-Kilobase-Pair Complete Genome Sequence of CeV-01B, a Virus Infecting Haptolina (Chrysochromulina) ericina (Prymnesiophyceae).</title>
        <authorList>
            <person name="Gallot-Lavallee L."/>
            <person name="Pagarete A."/>
            <person name="Legendre M."/>
            <person name="Santini S."/>
            <person name="Sandaa R.A."/>
            <person name="Himmelbauer H."/>
            <person name="Ogata H."/>
            <person name="Bratbak G."/>
            <person name="Claverie J.M."/>
        </authorList>
    </citation>
    <scope>NUCLEOTIDE SEQUENCE [LARGE SCALE GENOMIC DNA]</scope>
    <source>
        <strain evidence="2">CeV-01B</strain>
    </source>
</reference>
<gene>
    <name evidence="2" type="ORF">ceV_381</name>
</gene>
<keyword evidence="1" id="KW-1133">Transmembrane helix</keyword>
<evidence type="ECO:0000313" key="2">
    <source>
        <dbReference type="EMBL" id="ALH23287.1"/>
    </source>
</evidence>
<evidence type="ECO:0000313" key="3">
    <source>
        <dbReference type="Proteomes" id="UP000203826"/>
    </source>
</evidence>
<sequence>MREILTKKLYIFFILVTISFLIERYYVECNNYSIYTISLSLLHHIFSVYLYFGTFIFRYYIFNIVIGLLTLFGWIIFGNRCFLTLYYNNICGIDKKIQFHDIINFTNKFLKIDYFHYYILTFIFIYNFYFLVCAKNV</sequence>
<feature type="transmembrane region" description="Helical" evidence="1">
    <location>
        <begin position="32"/>
        <end position="52"/>
    </location>
</feature>
<organism evidence="2 3">
    <name type="scientific">Chrysochromulina ericina virus CeV-01B</name>
    <dbReference type="NCBI Taxonomy" id="3070830"/>
    <lineage>
        <taxon>Viruses</taxon>
        <taxon>Varidnaviria</taxon>
        <taxon>Bamfordvirae</taxon>
        <taxon>Nucleocytoviricota</taxon>
        <taxon>Megaviricetes</taxon>
        <taxon>Imitervirales</taxon>
        <taxon>Mesomimiviridae</taxon>
        <taxon>Tethysvirus</taxon>
        <taxon>Tethysvirus raunefjordenense</taxon>
    </lineage>
</organism>
<dbReference type="KEGG" id="vg:26049248"/>
<feature type="transmembrane region" description="Helical" evidence="1">
    <location>
        <begin position="9"/>
        <end position="26"/>
    </location>
</feature>
<protein>
    <submittedName>
        <fullName evidence="2">Uncharacterized protein</fullName>
    </submittedName>
</protein>
<evidence type="ECO:0000256" key="1">
    <source>
        <dbReference type="SAM" id="Phobius"/>
    </source>
</evidence>
<dbReference type="EMBL" id="KT820662">
    <property type="protein sequence ID" value="ALH23287.1"/>
    <property type="molecule type" value="Genomic_DNA"/>
</dbReference>
<proteinExistence type="predicted"/>
<keyword evidence="1" id="KW-0812">Transmembrane</keyword>
<keyword evidence="1" id="KW-0472">Membrane</keyword>
<accession>A0A0N9R1H1</accession>
<feature type="transmembrane region" description="Helical" evidence="1">
    <location>
        <begin position="115"/>
        <end position="134"/>
    </location>
</feature>